<accession>A0A858R9S2</accession>
<feature type="domain" description="Glycosyltransferase 2-like" evidence="1">
    <location>
        <begin position="2"/>
        <end position="133"/>
    </location>
</feature>
<dbReference type="AlphaFoldDB" id="A0A858R9S2"/>
<evidence type="ECO:0000313" key="2">
    <source>
        <dbReference type="EMBL" id="QJE73736.1"/>
    </source>
</evidence>
<dbReference type="KEGG" id="acru:HHL28_12115"/>
<keyword evidence="3" id="KW-1185">Reference proteome</keyword>
<name>A0A858R9S2_9PROT</name>
<organism evidence="2 3">
    <name type="scientific">Aerophototrophica crusticola</name>
    <dbReference type="NCBI Taxonomy" id="1709002"/>
    <lineage>
        <taxon>Bacteria</taxon>
        <taxon>Pseudomonadati</taxon>
        <taxon>Pseudomonadota</taxon>
        <taxon>Alphaproteobacteria</taxon>
        <taxon>Rhodospirillales</taxon>
        <taxon>Rhodospirillaceae</taxon>
        <taxon>Aerophototrophica</taxon>
    </lineage>
</organism>
<protein>
    <submittedName>
        <fullName evidence="2">Glycosyltransferase</fullName>
    </submittedName>
</protein>
<dbReference type="Proteomes" id="UP000501891">
    <property type="component" value="Chromosome"/>
</dbReference>
<reference evidence="2" key="1">
    <citation type="submission" date="2020-04" db="EMBL/GenBank/DDBJ databases">
        <title>A desert anoxygenic phototrophic bacterium fixes CO2 using RubisCO under aerobic conditions.</title>
        <authorList>
            <person name="Tang K."/>
        </authorList>
    </citation>
    <scope>NUCLEOTIDE SEQUENCE [LARGE SCALE GENOMIC DNA]</scope>
    <source>
        <strain evidence="2">MIMtkB3</strain>
    </source>
</reference>
<dbReference type="InterPro" id="IPR029044">
    <property type="entry name" value="Nucleotide-diphossugar_trans"/>
</dbReference>
<dbReference type="Gene3D" id="3.90.550.10">
    <property type="entry name" value="Spore Coat Polysaccharide Biosynthesis Protein SpsA, Chain A"/>
    <property type="match status" value="1"/>
</dbReference>
<dbReference type="SUPFAM" id="SSF53448">
    <property type="entry name" value="Nucleotide-diphospho-sugar transferases"/>
    <property type="match status" value="1"/>
</dbReference>
<dbReference type="InterPro" id="IPR001173">
    <property type="entry name" value="Glyco_trans_2-like"/>
</dbReference>
<dbReference type="InterPro" id="IPR050834">
    <property type="entry name" value="Glycosyltransf_2"/>
</dbReference>
<dbReference type="PANTHER" id="PTHR43685:SF3">
    <property type="entry name" value="SLR2126 PROTEIN"/>
    <property type="match status" value="1"/>
</dbReference>
<sequence>MVDNASTDDTPSILSSFVPRLPLTLLRETGAGKNRALNRALPHGEGDLYVFTDDDAVPEPDWLRRLRQAADAHPDHAVFGGSIRPFWPQDPPAWMAGFKVPLNVLYSITAEKEGPVSANLVWGPNMAIRAEAFAAGHRFDDQVGPDGSPGYAMGSETEFNMRLERAGYKAWFAESAIVHHMIRPEQMSVEWMLGRAYRHGRGIRRFDPSRVPTDGPLLDGVPLPVVARQAFYRTAAALARPLPPSRKRFWLLWREQWYRGLADSFRDKAGPAAPVRQPGALA</sequence>
<evidence type="ECO:0000259" key="1">
    <source>
        <dbReference type="Pfam" id="PF00535"/>
    </source>
</evidence>
<dbReference type="Pfam" id="PF00535">
    <property type="entry name" value="Glycos_transf_2"/>
    <property type="match status" value="1"/>
</dbReference>
<dbReference type="GO" id="GO:0016740">
    <property type="term" value="F:transferase activity"/>
    <property type="evidence" value="ECO:0007669"/>
    <property type="project" value="UniProtKB-KW"/>
</dbReference>
<evidence type="ECO:0000313" key="3">
    <source>
        <dbReference type="Proteomes" id="UP000501891"/>
    </source>
</evidence>
<dbReference type="EMBL" id="CP051775">
    <property type="protein sequence ID" value="QJE73736.1"/>
    <property type="molecule type" value="Genomic_DNA"/>
</dbReference>
<gene>
    <name evidence="2" type="ORF">HHL28_12115</name>
</gene>
<dbReference type="PANTHER" id="PTHR43685">
    <property type="entry name" value="GLYCOSYLTRANSFERASE"/>
    <property type="match status" value="1"/>
</dbReference>
<proteinExistence type="predicted"/>